<name>A0ABT8G8Q1_9MICO</name>
<proteinExistence type="inferred from homology"/>
<dbReference type="SUPFAM" id="SSF53067">
    <property type="entry name" value="Actin-like ATPase domain"/>
    <property type="match status" value="1"/>
</dbReference>
<accession>A0ABT8G8Q1</accession>
<dbReference type="EMBL" id="JAUHPW010000004">
    <property type="protein sequence ID" value="MDN4475508.1"/>
    <property type="molecule type" value="Genomic_DNA"/>
</dbReference>
<evidence type="ECO:0000256" key="1">
    <source>
        <dbReference type="ARBA" id="ARBA00006479"/>
    </source>
</evidence>
<dbReference type="InterPro" id="IPR043129">
    <property type="entry name" value="ATPase_NBD"/>
</dbReference>
<dbReference type="PANTHER" id="PTHR18964:SF149">
    <property type="entry name" value="BIFUNCTIONAL UDP-N-ACETYLGLUCOSAMINE 2-EPIMERASE_N-ACETYLMANNOSAMINE KINASE"/>
    <property type="match status" value="1"/>
</dbReference>
<dbReference type="Pfam" id="PF00480">
    <property type="entry name" value="ROK"/>
    <property type="match status" value="1"/>
</dbReference>
<dbReference type="Gene3D" id="1.10.10.10">
    <property type="entry name" value="Winged helix-like DNA-binding domain superfamily/Winged helix DNA-binding domain"/>
    <property type="match status" value="1"/>
</dbReference>
<dbReference type="InterPro" id="IPR036390">
    <property type="entry name" value="WH_DNA-bd_sf"/>
</dbReference>
<protein>
    <submittedName>
        <fullName evidence="2">ROK family protein</fullName>
    </submittedName>
</protein>
<evidence type="ECO:0000313" key="2">
    <source>
        <dbReference type="EMBL" id="MDN4475508.1"/>
    </source>
</evidence>
<comment type="similarity">
    <text evidence="1">Belongs to the ROK (NagC/XylR) family.</text>
</comment>
<reference evidence="2" key="1">
    <citation type="submission" date="2023-06" db="EMBL/GenBank/DDBJ databases">
        <title>Sysu t00192.</title>
        <authorList>
            <person name="Gao L."/>
            <person name="Fang B.-Z."/>
            <person name="Li W.-J."/>
        </authorList>
    </citation>
    <scope>NUCLEOTIDE SEQUENCE</scope>
    <source>
        <strain evidence="2">SYSU T00192</strain>
    </source>
</reference>
<evidence type="ECO:0000313" key="3">
    <source>
        <dbReference type="Proteomes" id="UP001172728"/>
    </source>
</evidence>
<dbReference type="SUPFAM" id="SSF46785">
    <property type="entry name" value="Winged helix' DNA-binding domain"/>
    <property type="match status" value="1"/>
</dbReference>
<gene>
    <name evidence="2" type="ORF">QQX09_06540</name>
</gene>
<organism evidence="2 3">
    <name type="scientific">Demequina litoralis</name>
    <dbReference type="NCBI Taxonomy" id="3051660"/>
    <lineage>
        <taxon>Bacteria</taxon>
        <taxon>Bacillati</taxon>
        <taxon>Actinomycetota</taxon>
        <taxon>Actinomycetes</taxon>
        <taxon>Micrococcales</taxon>
        <taxon>Demequinaceae</taxon>
        <taxon>Demequina</taxon>
    </lineage>
</organism>
<dbReference type="PANTHER" id="PTHR18964">
    <property type="entry name" value="ROK (REPRESSOR, ORF, KINASE) FAMILY"/>
    <property type="match status" value="1"/>
</dbReference>
<keyword evidence="3" id="KW-1185">Reference proteome</keyword>
<dbReference type="RefSeq" id="WP_301132620.1">
    <property type="nucleotide sequence ID" value="NZ_JAUHPW010000004.1"/>
</dbReference>
<sequence>MTDAAERLPARDRTRATLLAAIRSGDGVTRGDLVEMTGLPSSTVTHAIGALLRSGTVYEAEPESKGPGSGRGRPGRVLRAVPRGRHVAALDIGHTRIVAAIADDNGTPLDTATREMDVDLDAHAALDVAARLVAALASRFDVHDIVTCAVGIALPIETRTGRVRASLGLSSWDGLSPAEELERRTGIPTHVENDALLGAVGETARGAARGKDHVIFLKISHGIGAGLVLDGEPYRGASGLAGDIGHTKVPGRSELCRCGERGCLEATVSITSVMDQIAATHHGAIVGFDRGDDVDMVTRRILEDAGRELGAVVAQTANLLNPEVVVIGGAMAMAHESFMEGVTWAMREYARPTIAAATEVCVASLGRDATVIGALHLGARRAAALEPAPAS</sequence>
<dbReference type="Gene3D" id="3.30.420.40">
    <property type="match status" value="2"/>
</dbReference>
<dbReference type="PROSITE" id="PS01125">
    <property type="entry name" value="ROK"/>
    <property type="match status" value="1"/>
</dbReference>
<comment type="caution">
    <text evidence="2">The sequence shown here is derived from an EMBL/GenBank/DDBJ whole genome shotgun (WGS) entry which is preliminary data.</text>
</comment>
<dbReference type="InterPro" id="IPR036388">
    <property type="entry name" value="WH-like_DNA-bd_sf"/>
</dbReference>
<dbReference type="Proteomes" id="UP001172728">
    <property type="component" value="Unassembled WGS sequence"/>
</dbReference>
<dbReference type="InterPro" id="IPR000600">
    <property type="entry name" value="ROK"/>
</dbReference>
<dbReference type="InterPro" id="IPR049874">
    <property type="entry name" value="ROK_cs"/>
</dbReference>